<dbReference type="KEGG" id="mmec:FIU01_08185"/>
<dbReference type="InterPro" id="IPR036895">
    <property type="entry name" value="Uracil-DNA_glycosylase-like_sf"/>
</dbReference>
<dbReference type="SUPFAM" id="SSF52141">
    <property type="entry name" value="Uracil-DNA glycosylase-like"/>
    <property type="match status" value="1"/>
</dbReference>
<organism evidence="2 3">
    <name type="scientific">Methylophilus medardicus</name>
    <dbReference type="NCBI Taxonomy" id="2588534"/>
    <lineage>
        <taxon>Bacteria</taxon>
        <taxon>Pseudomonadati</taxon>
        <taxon>Pseudomonadota</taxon>
        <taxon>Betaproteobacteria</taxon>
        <taxon>Nitrosomonadales</taxon>
        <taxon>Methylophilaceae</taxon>
        <taxon>Methylophilus</taxon>
    </lineage>
</organism>
<proteinExistence type="predicted"/>
<keyword evidence="2" id="KW-0326">Glycosidase</keyword>
<evidence type="ECO:0000259" key="1">
    <source>
        <dbReference type="SMART" id="SM00986"/>
    </source>
</evidence>
<reference evidence="3" key="1">
    <citation type="journal article" date="2019" name="ISME J.">
        <title>Evolution in action: habitat transition from sediment to the pelagial leads to genome streamlining in Methylophilaceae.</title>
        <authorList>
            <person name="Salcher M."/>
            <person name="Schaefle D."/>
            <person name="Kaspar M."/>
            <person name="Neuenschwander S.M."/>
            <person name="Ghai R."/>
        </authorList>
    </citation>
    <scope>NUCLEOTIDE SEQUENCE [LARGE SCALE GENOMIC DNA]</scope>
    <source>
        <strain evidence="3">MMS-M-51</strain>
    </source>
</reference>
<dbReference type="AlphaFoldDB" id="A0A5B8CTW4"/>
<accession>A0A5B8CTW4</accession>
<dbReference type="InterPro" id="IPR026353">
    <property type="entry name" value="Hypoxan-DNA_Glyclase"/>
</dbReference>
<dbReference type="SMART" id="SM00986">
    <property type="entry name" value="UDG"/>
    <property type="match status" value="1"/>
</dbReference>
<dbReference type="Pfam" id="PF03167">
    <property type="entry name" value="UDG"/>
    <property type="match status" value="1"/>
</dbReference>
<feature type="domain" description="Uracil-DNA glycosylase-like" evidence="1">
    <location>
        <begin position="26"/>
        <end position="179"/>
    </location>
</feature>
<gene>
    <name evidence="2" type="ORF">FIU01_08185</name>
</gene>
<dbReference type="OrthoDB" id="9799921at2"/>
<dbReference type="CDD" id="cd10032">
    <property type="entry name" value="UDG-F6_HDG"/>
    <property type="match status" value="1"/>
</dbReference>
<sequence length="181" mass="20150">MHIGSRPDHHLPDLTHASNHFATGFDPIARPDARILILGSLPGNASLAQQQYYAHRQNAFWRILEQLYQIPAAAPYEARCQLVREHQLAIWDVCHGAERVGSLDSNIAQRSVIANDLNHFLSLHPGIKLIAFNGQAAAQLFKKHIQLLREVQTLVLPSTSPANASLSFAEKLARWAMIQSV</sequence>
<keyword evidence="2" id="KW-0378">Hydrolase</keyword>
<dbReference type="Proteomes" id="UP000311008">
    <property type="component" value="Chromosome"/>
</dbReference>
<dbReference type="GO" id="GO:0033958">
    <property type="term" value="F:DNA-deoxyinosine glycosylase activity"/>
    <property type="evidence" value="ECO:0007669"/>
    <property type="project" value="UniProtKB-EC"/>
</dbReference>
<protein>
    <submittedName>
        <fullName evidence="2">DNA-deoxyinosine glycosylase</fullName>
        <ecNumber evidence="2">3.2.2.15</ecNumber>
    </submittedName>
</protein>
<dbReference type="RefSeq" id="WP_140003837.1">
    <property type="nucleotide sequence ID" value="NZ_CP040946.1"/>
</dbReference>
<dbReference type="SMART" id="SM00987">
    <property type="entry name" value="UreE_C"/>
    <property type="match status" value="1"/>
</dbReference>
<evidence type="ECO:0000313" key="3">
    <source>
        <dbReference type="Proteomes" id="UP000311008"/>
    </source>
</evidence>
<keyword evidence="3" id="KW-1185">Reference proteome</keyword>
<dbReference type="NCBIfam" id="TIGR04274">
    <property type="entry name" value="hypoxanDNAglyco"/>
    <property type="match status" value="1"/>
</dbReference>
<dbReference type="InterPro" id="IPR005122">
    <property type="entry name" value="Uracil-DNA_glycosylase-like"/>
</dbReference>
<name>A0A5B8CTW4_9PROT</name>
<evidence type="ECO:0000313" key="2">
    <source>
        <dbReference type="EMBL" id="QDC44506.1"/>
    </source>
</evidence>
<dbReference type="EC" id="3.2.2.15" evidence="2"/>
<dbReference type="EMBL" id="CP040946">
    <property type="protein sequence ID" value="QDC44506.1"/>
    <property type="molecule type" value="Genomic_DNA"/>
</dbReference>
<dbReference type="Gene3D" id="3.40.470.10">
    <property type="entry name" value="Uracil-DNA glycosylase-like domain"/>
    <property type="match status" value="1"/>
</dbReference>